<comment type="caution">
    <text evidence="1">The sequence shown here is derived from an EMBL/GenBank/DDBJ whole genome shotgun (WGS) entry which is preliminary data.</text>
</comment>
<evidence type="ECO:0000313" key="2">
    <source>
        <dbReference type="Proteomes" id="UP000218102"/>
    </source>
</evidence>
<dbReference type="EMBL" id="NTME01000021">
    <property type="protein sequence ID" value="PBJ93919.1"/>
    <property type="molecule type" value="Genomic_DNA"/>
</dbReference>
<organism evidence="1 2">
    <name type="scientific">Pseudomonas plecoglossicida</name>
    <dbReference type="NCBI Taxonomy" id="70775"/>
    <lineage>
        <taxon>Bacteria</taxon>
        <taxon>Pseudomonadati</taxon>
        <taxon>Pseudomonadota</taxon>
        <taxon>Gammaproteobacteria</taxon>
        <taxon>Pseudomonadales</taxon>
        <taxon>Pseudomonadaceae</taxon>
        <taxon>Pseudomonas</taxon>
    </lineage>
</organism>
<protein>
    <submittedName>
        <fullName evidence="1">Uncharacterized protein</fullName>
    </submittedName>
</protein>
<gene>
    <name evidence="1" type="ORF">CMV24_19005</name>
</gene>
<dbReference type="AlphaFoldDB" id="A0A2A3M1J4"/>
<reference evidence="1 2" key="1">
    <citation type="submission" date="2017-09" db="EMBL/GenBank/DDBJ databases">
        <authorList>
            <person name="Ehlers B."/>
            <person name="Leendertz F.H."/>
        </authorList>
    </citation>
    <scope>NUCLEOTIDE SEQUENCE [LARGE SCALE GENOMIC DNA]</scope>
    <source>
        <strain evidence="1 2">DJ-1</strain>
    </source>
</reference>
<proteinExistence type="predicted"/>
<name>A0A2A3M1J4_PSEDL</name>
<accession>A0A2A3M1J4</accession>
<dbReference type="Proteomes" id="UP000218102">
    <property type="component" value="Unassembled WGS sequence"/>
</dbReference>
<sequence>MAHNTGTAQCSHCGAEYRLVTEHNRDMQRLCRAWLSRHERPCATRTPEQRRAWAQKYVGKDFTESSLTVNLEHPGFKEIQPGHAVLGDAPVPLNPSVGLH</sequence>
<evidence type="ECO:0000313" key="1">
    <source>
        <dbReference type="EMBL" id="PBJ93919.1"/>
    </source>
</evidence>